<proteinExistence type="predicted"/>
<gene>
    <name evidence="1" type="ORF">L1987_12694</name>
</gene>
<protein>
    <submittedName>
        <fullName evidence="1">Uncharacterized protein</fullName>
    </submittedName>
</protein>
<evidence type="ECO:0000313" key="1">
    <source>
        <dbReference type="EMBL" id="KAI3818873.1"/>
    </source>
</evidence>
<organism evidence="1 2">
    <name type="scientific">Smallanthus sonchifolius</name>
    <dbReference type="NCBI Taxonomy" id="185202"/>
    <lineage>
        <taxon>Eukaryota</taxon>
        <taxon>Viridiplantae</taxon>
        <taxon>Streptophyta</taxon>
        <taxon>Embryophyta</taxon>
        <taxon>Tracheophyta</taxon>
        <taxon>Spermatophyta</taxon>
        <taxon>Magnoliopsida</taxon>
        <taxon>eudicotyledons</taxon>
        <taxon>Gunneridae</taxon>
        <taxon>Pentapetalae</taxon>
        <taxon>asterids</taxon>
        <taxon>campanulids</taxon>
        <taxon>Asterales</taxon>
        <taxon>Asteraceae</taxon>
        <taxon>Asteroideae</taxon>
        <taxon>Heliantheae alliance</taxon>
        <taxon>Millerieae</taxon>
        <taxon>Smallanthus</taxon>
    </lineage>
</organism>
<keyword evidence="2" id="KW-1185">Reference proteome</keyword>
<comment type="caution">
    <text evidence="1">The sequence shown here is derived from an EMBL/GenBank/DDBJ whole genome shotgun (WGS) entry which is preliminary data.</text>
</comment>
<sequence length="68" mass="7744">MSVCDFLFFQGFTSKKDRRHFLCCPPSPICFRTLFFQFTLGQFFGGICGFVSLLVIGSRILSHKQLDG</sequence>
<reference evidence="1 2" key="2">
    <citation type="journal article" date="2022" name="Mol. Ecol. Resour.">
        <title>The genomes of chicory, endive, great burdock and yacon provide insights into Asteraceae paleo-polyploidization history and plant inulin production.</title>
        <authorList>
            <person name="Fan W."/>
            <person name="Wang S."/>
            <person name="Wang H."/>
            <person name="Wang A."/>
            <person name="Jiang F."/>
            <person name="Liu H."/>
            <person name="Zhao H."/>
            <person name="Xu D."/>
            <person name="Zhang Y."/>
        </authorList>
    </citation>
    <scope>NUCLEOTIDE SEQUENCE [LARGE SCALE GENOMIC DNA]</scope>
    <source>
        <strain evidence="2">cv. Yunnan</strain>
        <tissue evidence="1">Leaves</tissue>
    </source>
</reference>
<reference evidence="2" key="1">
    <citation type="journal article" date="2022" name="Mol. Ecol. Resour.">
        <title>The genomes of chicory, endive, great burdock and yacon provide insights into Asteraceae palaeo-polyploidization history and plant inulin production.</title>
        <authorList>
            <person name="Fan W."/>
            <person name="Wang S."/>
            <person name="Wang H."/>
            <person name="Wang A."/>
            <person name="Jiang F."/>
            <person name="Liu H."/>
            <person name="Zhao H."/>
            <person name="Xu D."/>
            <person name="Zhang Y."/>
        </authorList>
    </citation>
    <scope>NUCLEOTIDE SEQUENCE [LARGE SCALE GENOMIC DNA]</scope>
    <source>
        <strain evidence="2">cv. Yunnan</strain>
    </source>
</reference>
<name>A0ACB9JEG6_9ASTR</name>
<evidence type="ECO:0000313" key="2">
    <source>
        <dbReference type="Proteomes" id="UP001056120"/>
    </source>
</evidence>
<dbReference type="EMBL" id="CM042021">
    <property type="protein sequence ID" value="KAI3818873.1"/>
    <property type="molecule type" value="Genomic_DNA"/>
</dbReference>
<dbReference type="Proteomes" id="UP001056120">
    <property type="component" value="Linkage Group LG04"/>
</dbReference>
<accession>A0ACB9JEG6</accession>